<dbReference type="InterPro" id="IPR029071">
    <property type="entry name" value="Ubiquitin-like_domsf"/>
</dbReference>
<feature type="non-terminal residue" evidence="14">
    <location>
        <position position="1"/>
    </location>
</feature>
<keyword evidence="15" id="KW-1185">Reference proteome</keyword>
<dbReference type="GO" id="GO:0000398">
    <property type="term" value="P:mRNA splicing, via spliceosome"/>
    <property type="evidence" value="ECO:0007669"/>
    <property type="project" value="InterPro"/>
</dbReference>
<dbReference type="InterPro" id="IPR032675">
    <property type="entry name" value="LRR_dom_sf"/>
</dbReference>
<organism evidence="14 15">
    <name type="scientific">Mesorhabditis spiculigera</name>
    <dbReference type="NCBI Taxonomy" id="96644"/>
    <lineage>
        <taxon>Eukaryota</taxon>
        <taxon>Metazoa</taxon>
        <taxon>Ecdysozoa</taxon>
        <taxon>Nematoda</taxon>
        <taxon>Chromadorea</taxon>
        <taxon>Rhabditida</taxon>
        <taxon>Rhabditina</taxon>
        <taxon>Rhabditomorpha</taxon>
        <taxon>Rhabditoidea</taxon>
        <taxon>Rhabditidae</taxon>
        <taxon>Mesorhabditinae</taxon>
        <taxon>Mesorhabditis</taxon>
    </lineage>
</organism>
<dbReference type="PROSITE" id="PS00845">
    <property type="entry name" value="CAP_GLY_1"/>
    <property type="match status" value="1"/>
</dbReference>
<dbReference type="Pfam" id="PF01302">
    <property type="entry name" value="CAP_GLY"/>
    <property type="match status" value="1"/>
</dbReference>
<gene>
    <name evidence="14" type="ORF">MSPICULIGERA_LOCUS7521</name>
</gene>
<evidence type="ECO:0000256" key="8">
    <source>
        <dbReference type="ARBA" id="ARBA00023186"/>
    </source>
</evidence>
<name>A0AA36CHR8_9BILA</name>
<evidence type="ECO:0000256" key="10">
    <source>
        <dbReference type="ARBA" id="ARBA00024196"/>
    </source>
</evidence>
<dbReference type="GO" id="GO:0030620">
    <property type="term" value="F:U2 snRNA binding"/>
    <property type="evidence" value="ECO:0007669"/>
    <property type="project" value="InterPro"/>
</dbReference>
<reference evidence="14" key="1">
    <citation type="submission" date="2023-06" db="EMBL/GenBank/DDBJ databases">
        <authorList>
            <person name="Delattre M."/>
        </authorList>
    </citation>
    <scope>NUCLEOTIDE SEQUENCE</scope>
    <source>
        <strain evidence="14">AF72</strain>
    </source>
</reference>
<comment type="similarity">
    <text evidence="10">Belongs to the U2 small nuclear ribonucleoprotein A family.</text>
</comment>
<dbReference type="EMBL" id="CATQJA010001888">
    <property type="protein sequence ID" value="CAJ0569023.1"/>
    <property type="molecule type" value="Genomic_DNA"/>
</dbReference>
<evidence type="ECO:0000313" key="15">
    <source>
        <dbReference type="Proteomes" id="UP001177023"/>
    </source>
</evidence>
<dbReference type="PROSITE" id="PS50245">
    <property type="entry name" value="CAP_GLY_2"/>
    <property type="match status" value="1"/>
</dbReference>
<dbReference type="GO" id="GO:0005737">
    <property type="term" value="C:cytoplasm"/>
    <property type="evidence" value="ECO:0007669"/>
    <property type="project" value="UniProtKB-SubCell"/>
</dbReference>
<keyword evidence="5" id="KW-0963">Cytoplasm</keyword>
<evidence type="ECO:0000256" key="12">
    <source>
        <dbReference type="ARBA" id="ARBA00030180"/>
    </source>
</evidence>
<dbReference type="Gene3D" id="3.80.10.10">
    <property type="entry name" value="Ribonuclease Inhibitor"/>
    <property type="match status" value="2"/>
</dbReference>
<dbReference type="AlphaFoldDB" id="A0AA36CHR8"/>
<dbReference type="PROSITE" id="PS51450">
    <property type="entry name" value="LRR"/>
    <property type="match status" value="1"/>
</dbReference>
<evidence type="ECO:0000256" key="1">
    <source>
        <dbReference type="ARBA" id="ARBA00004123"/>
    </source>
</evidence>
<dbReference type="PANTHER" id="PTHR10552:SF6">
    <property type="entry name" value="U2 SMALL NUCLEAR RIBONUCLEOPROTEIN A"/>
    <property type="match status" value="1"/>
</dbReference>
<dbReference type="SUPFAM" id="SSF74924">
    <property type="entry name" value="Cap-Gly domain"/>
    <property type="match status" value="1"/>
</dbReference>
<comment type="subunit">
    <text evidence="11">Supercomplex made of cofactors A to E. Cofactors A and D function by capturing and stabilizing tubulin in a quasi-native conformation. Cofactor E binds to the cofactor D-tubulin complex; interaction with cofactor C then causes the release of tubulin polypeptides that are committed to the native state.</text>
</comment>
<evidence type="ECO:0000256" key="6">
    <source>
        <dbReference type="ARBA" id="ARBA00022614"/>
    </source>
</evidence>
<protein>
    <recommendedName>
        <fullName evidence="4">Tubulin-specific chaperone E</fullName>
    </recommendedName>
    <alternativeName>
        <fullName evidence="12">Tubulin-folding cofactor E</fullName>
    </alternativeName>
</protein>
<proteinExistence type="inferred from homology"/>
<evidence type="ECO:0000256" key="11">
    <source>
        <dbReference type="ARBA" id="ARBA00026055"/>
    </source>
</evidence>
<keyword evidence="6" id="KW-0433">Leucine-rich repeat</keyword>
<accession>A0AA36CHR8</accession>
<comment type="subcellular location">
    <subcellularLocation>
        <location evidence="2">Cytoplasm</location>
    </subcellularLocation>
    <subcellularLocation>
        <location evidence="1">Nucleus</location>
    </subcellularLocation>
</comment>
<evidence type="ECO:0000256" key="3">
    <source>
        <dbReference type="ARBA" id="ARBA00006286"/>
    </source>
</evidence>
<dbReference type="Gene3D" id="2.30.30.190">
    <property type="entry name" value="CAP Gly-rich-like domain"/>
    <property type="match status" value="1"/>
</dbReference>
<keyword evidence="9" id="KW-0539">Nucleus</keyword>
<dbReference type="SUPFAM" id="SSF52058">
    <property type="entry name" value="L domain-like"/>
    <property type="match status" value="1"/>
</dbReference>
<evidence type="ECO:0000256" key="5">
    <source>
        <dbReference type="ARBA" id="ARBA00022490"/>
    </source>
</evidence>
<dbReference type="GO" id="GO:0005634">
    <property type="term" value="C:nucleus"/>
    <property type="evidence" value="ECO:0007669"/>
    <property type="project" value="UniProtKB-SubCell"/>
</dbReference>
<dbReference type="Pfam" id="PF14580">
    <property type="entry name" value="LRR_9"/>
    <property type="match status" value="1"/>
</dbReference>
<dbReference type="FunFam" id="2.30.30.190:FF:000016">
    <property type="entry name" value="Tubulin-folding cofactor E"/>
    <property type="match status" value="1"/>
</dbReference>
<dbReference type="InterPro" id="IPR036859">
    <property type="entry name" value="CAP-Gly_dom_sf"/>
</dbReference>
<dbReference type="Proteomes" id="UP001177023">
    <property type="component" value="Unassembled WGS sequence"/>
</dbReference>
<evidence type="ECO:0000256" key="9">
    <source>
        <dbReference type="ARBA" id="ARBA00023242"/>
    </source>
</evidence>
<sequence>MAETTLEVGNRIFVNFAGEPEQRGFLRYLGPVDGQKGTWCGIEWDDVTRGKHNGTVNGRDYFRTREPKAGSFVKRELVSGGKNLFSQIEERYAVDEDNEENEFMGSRMVEKVGMQKVHQKQRDIFRLKMIVLDGMRVAKPPPLSTPLFSCCSELNLHNNLLHRWKDVFDIVNCFPNLRELILRQNAMENVDRVDAFADYPDVKAPVFHLVLNYCGVSETTITAVLSKFPAVTDLYASGNCLTSFNPGDCGKNLRLVDLEHNPITSFASIDSANAITGLESLSLMNCRVSEVALSGRFPNLKTLYLKGNPLHEWSSINALSSLKSLSTLFISSANFTAENGMDVREVLIAKLPTITMLNRGDVSVVERRSAEMRFVNRYSQLAEALKAPHEADLKRLIAIHGEPIKETVKKGISVIRVKLIYEGKLVERPVPASITVAKLQEIAARVFSLDPSGVTLFVEKEGRTPDELSILARQLSFYSIEAGDTIRIDA</sequence>
<evidence type="ECO:0000313" key="14">
    <source>
        <dbReference type="EMBL" id="CAJ0569023.1"/>
    </source>
</evidence>
<comment type="similarity">
    <text evidence="3">Belongs to the TBCE family.</text>
</comment>
<feature type="domain" description="CAP-Gly" evidence="13">
    <location>
        <begin position="30"/>
        <end position="74"/>
    </location>
</feature>
<evidence type="ECO:0000256" key="4">
    <source>
        <dbReference type="ARBA" id="ARBA00015004"/>
    </source>
</evidence>
<evidence type="ECO:0000259" key="13">
    <source>
        <dbReference type="PROSITE" id="PS50245"/>
    </source>
</evidence>
<dbReference type="SUPFAM" id="SSF54236">
    <property type="entry name" value="Ubiquitin-like"/>
    <property type="match status" value="1"/>
</dbReference>
<dbReference type="InterPro" id="IPR001611">
    <property type="entry name" value="Leu-rich_rpt"/>
</dbReference>
<evidence type="ECO:0000256" key="2">
    <source>
        <dbReference type="ARBA" id="ARBA00004496"/>
    </source>
</evidence>
<dbReference type="InterPro" id="IPR044640">
    <property type="entry name" value="RU2A"/>
</dbReference>
<evidence type="ECO:0000256" key="7">
    <source>
        <dbReference type="ARBA" id="ARBA00022737"/>
    </source>
</evidence>
<dbReference type="SMART" id="SM01052">
    <property type="entry name" value="CAP_GLY"/>
    <property type="match status" value="1"/>
</dbReference>
<dbReference type="InterPro" id="IPR000938">
    <property type="entry name" value="CAP-Gly_domain"/>
</dbReference>
<keyword evidence="7" id="KW-0677">Repeat</keyword>
<comment type="caution">
    <text evidence="14">The sequence shown here is derived from an EMBL/GenBank/DDBJ whole genome shotgun (WGS) entry which is preliminary data.</text>
</comment>
<dbReference type="Gene3D" id="3.10.20.90">
    <property type="entry name" value="Phosphatidylinositol 3-kinase Catalytic Subunit, Chain A, domain 1"/>
    <property type="match status" value="1"/>
</dbReference>
<dbReference type="PANTHER" id="PTHR10552">
    <property type="entry name" value="U2 SMALL NUCLEAR RIBONUCLEOPROTEIN A"/>
    <property type="match status" value="1"/>
</dbReference>
<keyword evidence="8" id="KW-0143">Chaperone</keyword>